<proteinExistence type="predicted"/>
<dbReference type="AlphaFoldDB" id="A0A6V7WLI5"/>
<dbReference type="EMBL" id="CAJEWN010000660">
    <property type="protein sequence ID" value="CAD2187880.1"/>
    <property type="molecule type" value="Genomic_DNA"/>
</dbReference>
<evidence type="ECO:0000313" key="3">
    <source>
        <dbReference type="EMBL" id="CAD2187880.1"/>
    </source>
</evidence>
<gene>
    <name evidence="3" type="ORF">MENT_LOCUS40493</name>
</gene>
<evidence type="ECO:0000313" key="4">
    <source>
        <dbReference type="Proteomes" id="UP000580250"/>
    </source>
</evidence>
<feature type="region of interest" description="Disordered" evidence="1">
    <location>
        <begin position="111"/>
        <end position="190"/>
    </location>
</feature>
<protein>
    <submittedName>
        <fullName evidence="3">Uncharacterized protein</fullName>
    </submittedName>
</protein>
<feature type="signal peptide" evidence="2">
    <location>
        <begin position="1"/>
        <end position="20"/>
    </location>
</feature>
<keyword evidence="2" id="KW-0732">Signal</keyword>
<feature type="compositionally biased region" description="Basic and acidic residues" evidence="1">
    <location>
        <begin position="170"/>
        <end position="179"/>
    </location>
</feature>
<feature type="chain" id="PRO_5028109628" evidence="2">
    <location>
        <begin position="21"/>
        <end position="214"/>
    </location>
</feature>
<accession>A0A6V7WLI5</accession>
<feature type="compositionally biased region" description="Polar residues" evidence="1">
    <location>
        <begin position="111"/>
        <end position="120"/>
    </location>
</feature>
<evidence type="ECO:0000256" key="2">
    <source>
        <dbReference type="SAM" id="SignalP"/>
    </source>
</evidence>
<organism evidence="3 4">
    <name type="scientific">Meloidogyne enterolobii</name>
    <name type="common">Root-knot nematode worm</name>
    <name type="synonym">Meloidogyne mayaguensis</name>
    <dbReference type="NCBI Taxonomy" id="390850"/>
    <lineage>
        <taxon>Eukaryota</taxon>
        <taxon>Metazoa</taxon>
        <taxon>Ecdysozoa</taxon>
        <taxon>Nematoda</taxon>
        <taxon>Chromadorea</taxon>
        <taxon>Rhabditida</taxon>
        <taxon>Tylenchina</taxon>
        <taxon>Tylenchomorpha</taxon>
        <taxon>Tylenchoidea</taxon>
        <taxon>Meloidogynidae</taxon>
        <taxon>Meloidogyninae</taxon>
        <taxon>Meloidogyne</taxon>
    </lineage>
</organism>
<reference evidence="3 4" key="1">
    <citation type="submission" date="2020-08" db="EMBL/GenBank/DDBJ databases">
        <authorList>
            <person name="Koutsovoulos G."/>
            <person name="Danchin GJ E."/>
        </authorList>
    </citation>
    <scope>NUCLEOTIDE SEQUENCE [LARGE SCALE GENOMIC DNA]</scope>
</reference>
<sequence>MKIYFHILFFILLLLYSIYASDDHQNRQNRQNRRNRDGNPNPVSPWRVLLGQESRQDTFNYALGSYAPTNRRHNRHRNNQHEVVDDYSTTAEFGDTMDQNVLDNFNSLAINDNENNSFATNNPRGRRTRRRNNQNNNERLAHANNPTHPGIDDAVTYDVPTLPRAYTSDPAHEEPHIDDGVIYDVPSPPREGLVQLPGTNNYAYARTQQPPRSI</sequence>
<name>A0A6V7WLI5_MELEN</name>
<evidence type="ECO:0000256" key="1">
    <source>
        <dbReference type="SAM" id="MobiDB-lite"/>
    </source>
</evidence>
<comment type="caution">
    <text evidence="3">The sequence shown here is derived from an EMBL/GenBank/DDBJ whole genome shotgun (WGS) entry which is preliminary data.</text>
</comment>
<dbReference type="Proteomes" id="UP000580250">
    <property type="component" value="Unassembled WGS sequence"/>
</dbReference>